<dbReference type="Gene3D" id="3.10.450.50">
    <property type="match status" value="1"/>
</dbReference>
<dbReference type="RefSeq" id="WP_015905758.1">
    <property type="nucleotide sequence ID" value="NC_012108.1"/>
</dbReference>
<keyword evidence="1" id="KW-0645">Protease</keyword>
<gene>
    <name evidence="1" type="ordered locus">HRM2_39590</name>
</gene>
<evidence type="ECO:0000313" key="2">
    <source>
        <dbReference type="Proteomes" id="UP000000442"/>
    </source>
</evidence>
<evidence type="ECO:0000313" key="1">
    <source>
        <dbReference type="EMBL" id="ACN17017.1"/>
    </source>
</evidence>
<reference evidence="1 2" key="1">
    <citation type="journal article" date="2009" name="Environ. Microbiol.">
        <title>Genome sequence of Desulfobacterium autotrophicum HRM2, a marine sulfate reducer oxidizing organic carbon completely to carbon dioxide.</title>
        <authorList>
            <person name="Strittmatter A.W."/>
            <person name="Liesegang H."/>
            <person name="Rabus R."/>
            <person name="Decker I."/>
            <person name="Amann J."/>
            <person name="Andres S."/>
            <person name="Henne A."/>
            <person name="Fricke W.F."/>
            <person name="Martinez-Arias R."/>
            <person name="Bartels D."/>
            <person name="Goesmann A."/>
            <person name="Krause L."/>
            <person name="Puehler A."/>
            <person name="Klenk H.P."/>
            <person name="Richter M."/>
            <person name="Schuler M."/>
            <person name="Gloeckner F.O."/>
            <person name="Meyerdierks A."/>
            <person name="Gottschalk G."/>
            <person name="Amann R."/>
        </authorList>
    </citation>
    <scope>NUCLEOTIDE SEQUENCE [LARGE SCALE GENOMIC DNA]</scope>
    <source>
        <strain evidence="2">ATCC 43914 / DSM 3382 / HRM2</strain>
    </source>
</reference>
<dbReference type="HOGENOM" id="CLU_2824125_0_0_7"/>
<dbReference type="OrthoDB" id="9782387at2"/>
<dbReference type="SUPFAM" id="SSF103642">
    <property type="entry name" value="Sec-C motif"/>
    <property type="match status" value="1"/>
</dbReference>
<dbReference type="AlphaFoldDB" id="C0QBL5"/>
<dbReference type="Proteomes" id="UP000000442">
    <property type="component" value="Chromosome"/>
</dbReference>
<dbReference type="EMBL" id="CP001087">
    <property type="protein sequence ID" value="ACN17017.1"/>
    <property type="molecule type" value="Genomic_DNA"/>
</dbReference>
<dbReference type="KEGG" id="dat:HRM2_39590"/>
<organism evidence="1 2">
    <name type="scientific">Desulforapulum autotrophicum (strain ATCC 43914 / DSM 3382 / VKM B-1955 / HRM2)</name>
    <name type="common">Desulfobacterium autotrophicum</name>
    <dbReference type="NCBI Taxonomy" id="177437"/>
    <lineage>
        <taxon>Bacteria</taxon>
        <taxon>Pseudomonadati</taxon>
        <taxon>Thermodesulfobacteriota</taxon>
        <taxon>Desulfobacteria</taxon>
        <taxon>Desulfobacterales</taxon>
        <taxon>Desulfobacteraceae</taxon>
        <taxon>Desulforapulum</taxon>
    </lineage>
</organism>
<protein>
    <submittedName>
        <fullName evidence="1">Methionine aminopeptidase</fullName>
    </submittedName>
</protein>
<accession>C0QBL5</accession>
<sequence length="67" mass="7738">MGWLSRFFNNNEQVPPAILPRKNDPCWCGSGSKYKKCHLLKDKRYFKEHPVLKKKVTAKKSCGPVFG</sequence>
<keyword evidence="2" id="KW-1185">Reference proteome</keyword>
<proteinExistence type="predicted"/>
<dbReference type="Pfam" id="PF02810">
    <property type="entry name" value="SEC-C"/>
    <property type="match status" value="1"/>
</dbReference>
<keyword evidence="1" id="KW-0031">Aminopeptidase</keyword>
<dbReference type="InterPro" id="IPR004027">
    <property type="entry name" value="SEC_C_motif"/>
</dbReference>
<name>C0QBL5_DESAH</name>
<dbReference type="GO" id="GO:0004177">
    <property type="term" value="F:aminopeptidase activity"/>
    <property type="evidence" value="ECO:0007669"/>
    <property type="project" value="UniProtKB-KW"/>
</dbReference>
<dbReference type="eggNOG" id="COG3012">
    <property type="taxonomic scope" value="Bacteria"/>
</dbReference>
<keyword evidence="1" id="KW-0378">Hydrolase</keyword>